<sequence length="339" mass="39096">MKEIIKYKSKYSESDVIVLDGVPWVSLIDTAKIYKTDITEVSSSLKSIFLDDELKRSENIKVPEDRTDIEQHFLSVDAVISVGYRIDSREATKFRKWSTDIIKKYLSDGFVVNEDLLRNDPQKLNEIAAKIREIRASEQSIYAAVRECFKVASSDYVPNAQEVKSFYALLQDKFHHAVTKMTASKLILDRANHLEPNMGLTSSKADFVSRSDAAIGKNYLSENEIYRMHLLSEQFLIYAELNSLSEKKLTMKGLHKKLDDIIVLNGFDVFDGYQDFVKDQAIEHAKKEYELYIEIKKLEYLGVDVDLESFYAGDYDHLKEETKKITLQKLRKNLSVEKV</sequence>
<evidence type="ECO:0000313" key="1">
    <source>
        <dbReference type="EMBL" id="RXJ70676.1"/>
    </source>
</evidence>
<dbReference type="PANTHER" id="PTHR35810">
    <property type="entry name" value="CYTOPLASMIC PROTEIN-RELATED"/>
    <property type="match status" value="1"/>
</dbReference>
<proteinExistence type="predicted"/>
<dbReference type="OrthoDB" id="9802752at2"/>
<gene>
    <name evidence="1" type="ORF">CS022_22695</name>
</gene>
<dbReference type="EMBL" id="PEIB01000045">
    <property type="protein sequence ID" value="RXJ70676.1"/>
    <property type="molecule type" value="Genomic_DNA"/>
</dbReference>
<dbReference type="PANTHER" id="PTHR35810:SF1">
    <property type="entry name" value="CYTOPLASMIC PROTEIN"/>
    <property type="match status" value="1"/>
</dbReference>
<dbReference type="Pfam" id="PF13310">
    <property type="entry name" value="Virulence_RhuM"/>
    <property type="match status" value="1"/>
</dbReference>
<evidence type="ECO:0008006" key="3">
    <source>
        <dbReference type="Google" id="ProtNLM"/>
    </source>
</evidence>
<organism evidence="1 2">
    <name type="scientific">Veronia nyctiphanis</name>
    <dbReference type="NCBI Taxonomy" id="1278244"/>
    <lineage>
        <taxon>Bacteria</taxon>
        <taxon>Pseudomonadati</taxon>
        <taxon>Pseudomonadota</taxon>
        <taxon>Gammaproteobacteria</taxon>
        <taxon>Vibrionales</taxon>
        <taxon>Vibrionaceae</taxon>
        <taxon>Veronia</taxon>
    </lineage>
</organism>
<name>A0A4Q0YJ38_9GAMM</name>
<keyword evidence="2" id="KW-1185">Reference proteome</keyword>
<evidence type="ECO:0000313" key="2">
    <source>
        <dbReference type="Proteomes" id="UP000290287"/>
    </source>
</evidence>
<protein>
    <recommendedName>
        <fullName evidence="3">Bro-N domain-containing protein</fullName>
    </recommendedName>
</protein>
<comment type="caution">
    <text evidence="1">The sequence shown here is derived from an EMBL/GenBank/DDBJ whole genome shotgun (WGS) entry which is preliminary data.</text>
</comment>
<dbReference type="InterPro" id="IPR011204">
    <property type="entry name" value="Virulence_RhuM-like"/>
</dbReference>
<dbReference type="RefSeq" id="WP_129124153.1">
    <property type="nucleotide sequence ID" value="NZ_PEIB01000045.1"/>
</dbReference>
<dbReference type="AlphaFoldDB" id="A0A4Q0YJ38"/>
<reference evidence="1 2" key="1">
    <citation type="submission" date="2017-10" db="EMBL/GenBank/DDBJ databases">
        <title>Nyctiphanis sp. nov., isolated from the stomach of the euphausiid Nyctiphanes simplex (Hansen, 1911) in the Gulf of California.</title>
        <authorList>
            <person name="Gomez-Gil B."/>
            <person name="Aguilar-Mendez M."/>
            <person name="Lopez-Cortes A."/>
            <person name="Gomez-Gutierrez J."/>
            <person name="Roque A."/>
            <person name="Lang E."/>
            <person name="Gonzalez-Castillo A."/>
        </authorList>
    </citation>
    <scope>NUCLEOTIDE SEQUENCE [LARGE SCALE GENOMIC DNA]</scope>
    <source>
        <strain evidence="1 2">CAIM 600</strain>
    </source>
</reference>
<accession>A0A4Q0YJ38</accession>
<dbReference type="Proteomes" id="UP000290287">
    <property type="component" value="Unassembled WGS sequence"/>
</dbReference>